<dbReference type="Proteomes" id="UP000828390">
    <property type="component" value="Unassembled WGS sequence"/>
</dbReference>
<sequence>MDLLTSLGRVLVLPVEPLDAWRGLTGHVAPHDDNIITTLRLPVTGVIPLDGEARPVGIDHLHGNVVILRHHQGVVEPPNLNHVHSEIVSVLSLPLVSKLFSLNREILSTHSYQFEDKEAPINKLGGSRS</sequence>
<comment type="caution">
    <text evidence="1">The sequence shown here is derived from an EMBL/GenBank/DDBJ whole genome shotgun (WGS) entry which is preliminary data.</text>
</comment>
<reference evidence="1" key="1">
    <citation type="journal article" date="2019" name="bioRxiv">
        <title>The Genome of the Zebra Mussel, Dreissena polymorpha: A Resource for Invasive Species Research.</title>
        <authorList>
            <person name="McCartney M.A."/>
            <person name="Auch B."/>
            <person name="Kono T."/>
            <person name="Mallez S."/>
            <person name="Zhang Y."/>
            <person name="Obille A."/>
            <person name="Becker A."/>
            <person name="Abrahante J.E."/>
            <person name="Garbe J."/>
            <person name="Badalamenti J.P."/>
            <person name="Herman A."/>
            <person name="Mangelson H."/>
            <person name="Liachko I."/>
            <person name="Sullivan S."/>
            <person name="Sone E.D."/>
            <person name="Koren S."/>
            <person name="Silverstein K.A.T."/>
            <person name="Beckman K.B."/>
            <person name="Gohl D.M."/>
        </authorList>
    </citation>
    <scope>NUCLEOTIDE SEQUENCE</scope>
    <source>
        <strain evidence="1">Duluth1</strain>
        <tissue evidence="1">Whole animal</tissue>
    </source>
</reference>
<dbReference type="AlphaFoldDB" id="A0A9D4J5I1"/>
<name>A0A9D4J5I1_DREPO</name>
<keyword evidence="2" id="KW-1185">Reference proteome</keyword>
<gene>
    <name evidence="1" type="ORF">DPMN_149981</name>
</gene>
<proteinExistence type="predicted"/>
<accession>A0A9D4J5I1</accession>
<evidence type="ECO:0000313" key="1">
    <source>
        <dbReference type="EMBL" id="KAH3796413.1"/>
    </source>
</evidence>
<protein>
    <submittedName>
        <fullName evidence="1">Uncharacterized protein</fullName>
    </submittedName>
</protein>
<reference evidence="1" key="2">
    <citation type="submission" date="2020-11" db="EMBL/GenBank/DDBJ databases">
        <authorList>
            <person name="McCartney M.A."/>
            <person name="Auch B."/>
            <person name="Kono T."/>
            <person name="Mallez S."/>
            <person name="Becker A."/>
            <person name="Gohl D.M."/>
            <person name="Silverstein K.A.T."/>
            <person name="Koren S."/>
            <person name="Bechman K.B."/>
            <person name="Herman A."/>
            <person name="Abrahante J.E."/>
            <person name="Garbe J."/>
        </authorList>
    </citation>
    <scope>NUCLEOTIDE SEQUENCE</scope>
    <source>
        <strain evidence="1">Duluth1</strain>
        <tissue evidence="1">Whole animal</tissue>
    </source>
</reference>
<dbReference type="EMBL" id="JAIWYP010000007">
    <property type="protein sequence ID" value="KAH3796413.1"/>
    <property type="molecule type" value="Genomic_DNA"/>
</dbReference>
<organism evidence="1 2">
    <name type="scientific">Dreissena polymorpha</name>
    <name type="common">Zebra mussel</name>
    <name type="synonym">Mytilus polymorpha</name>
    <dbReference type="NCBI Taxonomy" id="45954"/>
    <lineage>
        <taxon>Eukaryota</taxon>
        <taxon>Metazoa</taxon>
        <taxon>Spiralia</taxon>
        <taxon>Lophotrochozoa</taxon>
        <taxon>Mollusca</taxon>
        <taxon>Bivalvia</taxon>
        <taxon>Autobranchia</taxon>
        <taxon>Heteroconchia</taxon>
        <taxon>Euheterodonta</taxon>
        <taxon>Imparidentia</taxon>
        <taxon>Neoheterodontei</taxon>
        <taxon>Myida</taxon>
        <taxon>Dreissenoidea</taxon>
        <taxon>Dreissenidae</taxon>
        <taxon>Dreissena</taxon>
    </lineage>
</organism>
<evidence type="ECO:0000313" key="2">
    <source>
        <dbReference type="Proteomes" id="UP000828390"/>
    </source>
</evidence>